<dbReference type="InterPro" id="IPR013536">
    <property type="entry name" value="WLM_dom"/>
</dbReference>
<dbReference type="EMBL" id="MN739752">
    <property type="protein sequence ID" value="QHT24989.1"/>
    <property type="molecule type" value="Genomic_DNA"/>
</dbReference>
<dbReference type="Pfam" id="PF08325">
    <property type="entry name" value="WLM"/>
    <property type="match status" value="1"/>
</dbReference>
<proteinExistence type="predicted"/>
<evidence type="ECO:0000313" key="2">
    <source>
        <dbReference type="EMBL" id="QHT24989.1"/>
    </source>
</evidence>
<name>A0A6C0E9R2_9ZZZZ</name>
<feature type="domain" description="WLM" evidence="1">
    <location>
        <begin position="81"/>
        <end position="164"/>
    </location>
</feature>
<accession>A0A6C0E9R2</accession>
<protein>
    <recommendedName>
        <fullName evidence="1">WLM domain-containing protein</fullName>
    </recommendedName>
</protein>
<reference evidence="2" key="1">
    <citation type="journal article" date="2020" name="Nature">
        <title>Giant virus diversity and host interactions through global metagenomics.</title>
        <authorList>
            <person name="Schulz F."/>
            <person name="Roux S."/>
            <person name="Paez-Espino D."/>
            <person name="Jungbluth S."/>
            <person name="Walsh D.A."/>
            <person name="Denef V.J."/>
            <person name="McMahon K.D."/>
            <person name="Konstantinidis K.T."/>
            <person name="Eloe-Fadrosh E.A."/>
            <person name="Kyrpides N.C."/>
            <person name="Woyke T."/>
        </authorList>
    </citation>
    <scope>NUCLEOTIDE SEQUENCE</scope>
    <source>
        <strain evidence="2">GVMAG-M-3300023179-150</strain>
    </source>
</reference>
<organism evidence="2">
    <name type="scientific">viral metagenome</name>
    <dbReference type="NCBI Taxonomy" id="1070528"/>
    <lineage>
        <taxon>unclassified sequences</taxon>
        <taxon>metagenomes</taxon>
        <taxon>organismal metagenomes</taxon>
    </lineage>
</organism>
<evidence type="ECO:0000259" key="1">
    <source>
        <dbReference type="Pfam" id="PF08325"/>
    </source>
</evidence>
<dbReference type="AlphaFoldDB" id="A0A6C0E9R2"/>
<sequence length="190" mass="22068">MYLESRSHEVVYVTSKLDGRDYLVRNMSDKEEAADLLSKVRAKLIKLVEHLKGIKNEDIDDYLGDKDTVEDVKAGFNRLVKRFRPDNISESTPNDKYTSYSVNKGQKIVFCLRSRQGEEKIVDENIITFVALHEMAHIMTISVGHTEEFWNNFKILLRVGIKLRLYRHQNFNNNPVDYCGTKITDTPLKI</sequence>